<reference evidence="1" key="1">
    <citation type="submission" date="2017-07" db="EMBL/GenBank/DDBJ databases">
        <title>Taro Niue Genome Assembly and Annotation.</title>
        <authorList>
            <person name="Atibalentja N."/>
            <person name="Keating K."/>
            <person name="Fields C.J."/>
        </authorList>
    </citation>
    <scope>NUCLEOTIDE SEQUENCE</scope>
    <source>
        <strain evidence="1">Niue_2</strain>
        <tissue evidence="1">Leaf</tissue>
    </source>
</reference>
<evidence type="ECO:0000313" key="1">
    <source>
        <dbReference type="EMBL" id="MQL89089.1"/>
    </source>
</evidence>
<gene>
    <name evidence="1" type="ORF">Taro_021657</name>
</gene>
<evidence type="ECO:0000313" key="2">
    <source>
        <dbReference type="Proteomes" id="UP000652761"/>
    </source>
</evidence>
<accession>A0A843VC61</accession>
<dbReference type="Proteomes" id="UP000652761">
    <property type="component" value="Unassembled WGS sequence"/>
</dbReference>
<name>A0A843VC61_COLES</name>
<dbReference type="AlphaFoldDB" id="A0A843VC61"/>
<proteinExistence type="predicted"/>
<organism evidence="1 2">
    <name type="scientific">Colocasia esculenta</name>
    <name type="common">Wild taro</name>
    <name type="synonym">Arum esculentum</name>
    <dbReference type="NCBI Taxonomy" id="4460"/>
    <lineage>
        <taxon>Eukaryota</taxon>
        <taxon>Viridiplantae</taxon>
        <taxon>Streptophyta</taxon>
        <taxon>Embryophyta</taxon>
        <taxon>Tracheophyta</taxon>
        <taxon>Spermatophyta</taxon>
        <taxon>Magnoliopsida</taxon>
        <taxon>Liliopsida</taxon>
        <taxon>Araceae</taxon>
        <taxon>Aroideae</taxon>
        <taxon>Colocasieae</taxon>
        <taxon>Colocasia</taxon>
    </lineage>
</organism>
<protein>
    <submittedName>
        <fullName evidence="1">Uncharacterized protein</fullName>
    </submittedName>
</protein>
<keyword evidence="2" id="KW-1185">Reference proteome</keyword>
<sequence>MRTDKVATTQYEAAIGNILVYNEAIVADLSLLIVGRNGLIGYDVLGGCLQSAFNNIDQRVVDDSGEALIPVVSVCFLMLFSIKHDLGEVIAWKVFPNTLEAEVVPLPKKLDDLGFELIRLAVLGKNLDDGTSFRTCWGCVEKLLVAGEKEIIHTKPFFFPIVSAAICTYHLLEVDQSMVSTPAWVVSTLPLQNIACLGFVHYIMA</sequence>
<comment type="caution">
    <text evidence="1">The sequence shown here is derived from an EMBL/GenBank/DDBJ whole genome shotgun (WGS) entry which is preliminary data.</text>
</comment>
<dbReference type="EMBL" id="NMUH01001116">
    <property type="protein sequence ID" value="MQL89089.1"/>
    <property type="molecule type" value="Genomic_DNA"/>
</dbReference>